<accession>A0A918CCN4</accession>
<sequence length="276" mass="30864">MALFQHDFHRRPQKSAFDGWLNIISHLNDLSSNPDAYFAYLRIIGNGIANNHVMESLADPHMEHMMADFWTDPPQLSTLFGQALAANKDSGILPASKCGFIPKPYRLRFGYDVIIPWMRRGKLIDILKEYSFEETPIKPRQMNAAHSGAMLLEPFGWVLLEDGNHTAETLSLLHLGGLNVSQRIDMAKLLSNSQIEVNKDIRVSSNHLLNLAISLPGIEQRGSITIAAATAWCAAQFAVERGRSWRDRERLAAAASLEPFGRAVPVPVRVPYVPKE</sequence>
<evidence type="ECO:0000313" key="2">
    <source>
        <dbReference type="Proteomes" id="UP000603865"/>
    </source>
</evidence>
<dbReference type="AlphaFoldDB" id="A0A918CCN4"/>
<keyword evidence="2" id="KW-1185">Reference proteome</keyword>
<reference evidence="1" key="1">
    <citation type="journal article" date="2014" name="Int. J. Syst. Evol. Microbiol.">
        <title>Complete genome sequence of Corynebacterium casei LMG S-19264T (=DSM 44701T), isolated from a smear-ripened cheese.</title>
        <authorList>
            <consortium name="US DOE Joint Genome Institute (JGI-PGF)"/>
            <person name="Walter F."/>
            <person name="Albersmeier A."/>
            <person name="Kalinowski J."/>
            <person name="Ruckert C."/>
        </authorList>
    </citation>
    <scope>NUCLEOTIDE SEQUENCE</scope>
    <source>
        <strain evidence="1">JCM 31311</strain>
    </source>
</reference>
<comment type="caution">
    <text evidence="1">The sequence shown here is derived from an EMBL/GenBank/DDBJ whole genome shotgun (WGS) entry which is preliminary data.</text>
</comment>
<dbReference type="RefSeq" id="WP_189091594.1">
    <property type="nucleotide sequence ID" value="NZ_BMQL01000020.1"/>
</dbReference>
<reference evidence="1" key="2">
    <citation type="submission" date="2020-09" db="EMBL/GenBank/DDBJ databases">
        <authorList>
            <person name="Sun Q."/>
            <person name="Ohkuma M."/>
        </authorList>
    </citation>
    <scope>NUCLEOTIDE SEQUENCE</scope>
    <source>
        <strain evidence="1">JCM 31311</strain>
    </source>
</reference>
<dbReference type="EMBL" id="BMQL01000020">
    <property type="protein sequence ID" value="GGR17452.1"/>
    <property type="molecule type" value="Genomic_DNA"/>
</dbReference>
<dbReference type="Proteomes" id="UP000603865">
    <property type="component" value="Unassembled WGS sequence"/>
</dbReference>
<protein>
    <submittedName>
        <fullName evidence="1">Uncharacterized protein</fullName>
    </submittedName>
</protein>
<proteinExistence type="predicted"/>
<organism evidence="1 2">
    <name type="scientific">Deinococcus ruber</name>
    <dbReference type="NCBI Taxonomy" id="1848197"/>
    <lineage>
        <taxon>Bacteria</taxon>
        <taxon>Thermotogati</taxon>
        <taxon>Deinococcota</taxon>
        <taxon>Deinococci</taxon>
        <taxon>Deinococcales</taxon>
        <taxon>Deinococcaceae</taxon>
        <taxon>Deinococcus</taxon>
    </lineage>
</organism>
<gene>
    <name evidence="1" type="ORF">GCM10008957_32700</name>
</gene>
<name>A0A918CCN4_9DEIO</name>
<evidence type="ECO:0000313" key="1">
    <source>
        <dbReference type="EMBL" id="GGR17452.1"/>
    </source>
</evidence>